<sequence>MKILIIYAHPEPKSFNNALKEKAKEVLEGNKHEVQISDLYAMKWKAVADKADFTELKDPSFFKMQMEQKEEKMTEDIKAEQKKVEWADMIIFQFPLWWFSCPAILKGWFDRVFSTPWSYSWPKIYDQGSFSKKKALISVTTGGPQPMYQERGLNGNLSKILYPIMHGALYFCGFQVLQPSYWFSPAHSDEARKMYLSQWEERLKNIEKEEPIKFHKMEEYGQTGLPEDKENDFEILGKTN</sequence>
<proteinExistence type="inferred from homology"/>
<evidence type="ECO:0000256" key="2">
    <source>
        <dbReference type="ARBA" id="ARBA00023002"/>
    </source>
</evidence>
<dbReference type="AlphaFoldDB" id="A0A9Q0LMX1"/>
<dbReference type="EMBL" id="JAPDFW010000063">
    <property type="protein sequence ID" value="KAJ5075738.1"/>
    <property type="molecule type" value="Genomic_DNA"/>
</dbReference>
<organism evidence="5 6">
    <name type="scientific">Anaeramoeba ignava</name>
    <name type="common">Anaerobic marine amoeba</name>
    <dbReference type="NCBI Taxonomy" id="1746090"/>
    <lineage>
        <taxon>Eukaryota</taxon>
        <taxon>Metamonada</taxon>
        <taxon>Anaeramoebidae</taxon>
        <taxon>Anaeramoeba</taxon>
    </lineage>
</organism>
<evidence type="ECO:0000256" key="3">
    <source>
        <dbReference type="SAM" id="MobiDB-lite"/>
    </source>
</evidence>
<dbReference type="Proteomes" id="UP001149090">
    <property type="component" value="Unassembled WGS sequence"/>
</dbReference>
<dbReference type="GO" id="GO:0003955">
    <property type="term" value="F:NAD(P)H dehydrogenase (quinone) activity"/>
    <property type="evidence" value="ECO:0007669"/>
    <property type="project" value="TreeGrafter"/>
</dbReference>
<dbReference type="OMA" id="HGILHYP"/>
<dbReference type="PANTHER" id="PTHR10204">
    <property type="entry name" value="NAD P H OXIDOREDUCTASE-RELATED"/>
    <property type="match status" value="1"/>
</dbReference>
<feature type="region of interest" description="Disordered" evidence="3">
    <location>
        <begin position="218"/>
        <end position="240"/>
    </location>
</feature>
<evidence type="ECO:0000256" key="1">
    <source>
        <dbReference type="ARBA" id="ARBA00006252"/>
    </source>
</evidence>
<dbReference type="Gene3D" id="3.40.50.360">
    <property type="match status" value="1"/>
</dbReference>
<dbReference type="OrthoDB" id="26889at2759"/>
<dbReference type="InterPro" id="IPR051545">
    <property type="entry name" value="NAD(P)H_dehydrogenase_qn"/>
</dbReference>
<evidence type="ECO:0000313" key="5">
    <source>
        <dbReference type="EMBL" id="KAJ5075738.1"/>
    </source>
</evidence>
<dbReference type="PANTHER" id="PTHR10204:SF34">
    <property type="entry name" value="NAD(P)H DEHYDROGENASE [QUINONE] 1 ISOFORM 1"/>
    <property type="match status" value="1"/>
</dbReference>
<accession>A0A9Q0LMX1</accession>
<reference evidence="5" key="1">
    <citation type="submission" date="2022-10" db="EMBL/GenBank/DDBJ databases">
        <title>Novel sulphate-reducing endosymbionts in the free-living metamonad Anaeramoeba.</title>
        <authorList>
            <person name="Jerlstrom-Hultqvist J."/>
            <person name="Cepicka I."/>
            <person name="Gallot-Lavallee L."/>
            <person name="Salas-Leiva D."/>
            <person name="Curtis B.A."/>
            <person name="Zahonova K."/>
            <person name="Pipaliya S."/>
            <person name="Dacks J."/>
            <person name="Roger A.J."/>
        </authorList>
    </citation>
    <scope>NUCLEOTIDE SEQUENCE</scope>
    <source>
        <strain evidence="5">BMAN</strain>
    </source>
</reference>
<dbReference type="InterPro" id="IPR003680">
    <property type="entry name" value="Flavodoxin_fold"/>
</dbReference>
<gene>
    <name evidence="5" type="ORF">M0811_06600</name>
</gene>
<dbReference type="Pfam" id="PF02525">
    <property type="entry name" value="Flavodoxin_2"/>
    <property type="match status" value="1"/>
</dbReference>
<keyword evidence="2" id="KW-0560">Oxidoreductase</keyword>
<protein>
    <submittedName>
        <fullName evidence="5">Nad p h oxidoreductase-related</fullName>
    </submittedName>
</protein>
<evidence type="ECO:0000313" key="6">
    <source>
        <dbReference type="Proteomes" id="UP001149090"/>
    </source>
</evidence>
<dbReference type="GO" id="GO:0005829">
    <property type="term" value="C:cytosol"/>
    <property type="evidence" value="ECO:0007669"/>
    <property type="project" value="TreeGrafter"/>
</dbReference>
<comment type="similarity">
    <text evidence="1">Belongs to the NAD(P)H dehydrogenase (quinone) family.</text>
</comment>
<dbReference type="SUPFAM" id="SSF52218">
    <property type="entry name" value="Flavoproteins"/>
    <property type="match status" value="1"/>
</dbReference>
<comment type="caution">
    <text evidence="5">The sequence shown here is derived from an EMBL/GenBank/DDBJ whole genome shotgun (WGS) entry which is preliminary data.</text>
</comment>
<feature type="domain" description="Flavodoxin-like fold" evidence="4">
    <location>
        <begin position="1"/>
        <end position="203"/>
    </location>
</feature>
<name>A0A9Q0LMX1_ANAIG</name>
<evidence type="ECO:0000259" key="4">
    <source>
        <dbReference type="Pfam" id="PF02525"/>
    </source>
</evidence>
<keyword evidence="6" id="KW-1185">Reference proteome</keyword>
<dbReference type="InterPro" id="IPR029039">
    <property type="entry name" value="Flavoprotein-like_sf"/>
</dbReference>